<organism evidence="3 4">
    <name type="scientific">Rotaria socialis</name>
    <dbReference type="NCBI Taxonomy" id="392032"/>
    <lineage>
        <taxon>Eukaryota</taxon>
        <taxon>Metazoa</taxon>
        <taxon>Spiralia</taxon>
        <taxon>Gnathifera</taxon>
        <taxon>Rotifera</taxon>
        <taxon>Eurotatoria</taxon>
        <taxon>Bdelloidea</taxon>
        <taxon>Philodinida</taxon>
        <taxon>Philodinidae</taxon>
        <taxon>Rotaria</taxon>
    </lineage>
</organism>
<reference evidence="3" key="1">
    <citation type="submission" date="2021-02" db="EMBL/GenBank/DDBJ databases">
        <authorList>
            <person name="Nowell W R."/>
        </authorList>
    </citation>
    <scope>NUCLEOTIDE SEQUENCE</scope>
</reference>
<dbReference type="Gene3D" id="2.40.100.10">
    <property type="entry name" value="Cyclophilin-like"/>
    <property type="match status" value="1"/>
</dbReference>
<feature type="non-terminal residue" evidence="3">
    <location>
        <position position="1"/>
    </location>
</feature>
<dbReference type="SUPFAM" id="SSF50891">
    <property type="entry name" value="Cyclophilin-like"/>
    <property type="match status" value="1"/>
</dbReference>
<proteinExistence type="inferred from homology"/>
<dbReference type="GO" id="GO:0003755">
    <property type="term" value="F:peptidyl-prolyl cis-trans isomerase activity"/>
    <property type="evidence" value="ECO:0007669"/>
    <property type="project" value="UniProtKB-UniRule"/>
</dbReference>
<dbReference type="InterPro" id="IPR029000">
    <property type="entry name" value="Cyclophilin-like_dom_sf"/>
</dbReference>
<dbReference type="EMBL" id="CAJOBP010081158">
    <property type="protein sequence ID" value="CAF4915393.1"/>
    <property type="molecule type" value="Genomic_DNA"/>
</dbReference>
<comment type="catalytic activity">
    <reaction evidence="1">
        <text>[protein]-peptidylproline (omega=180) = [protein]-peptidylproline (omega=0)</text>
        <dbReference type="Rhea" id="RHEA:16237"/>
        <dbReference type="Rhea" id="RHEA-COMP:10747"/>
        <dbReference type="Rhea" id="RHEA-COMP:10748"/>
        <dbReference type="ChEBI" id="CHEBI:83833"/>
        <dbReference type="ChEBI" id="CHEBI:83834"/>
        <dbReference type="EC" id="5.2.1.8"/>
    </reaction>
</comment>
<keyword evidence="1" id="KW-0697">Rotamase</keyword>
<gene>
    <name evidence="3" type="ORF">UJA718_LOCUS46165</name>
</gene>
<dbReference type="GO" id="GO:0016018">
    <property type="term" value="F:cyclosporin A binding"/>
    <property type="evidence" value="ECO:0007669"/>
    <property type="project" value="TreeGrafter"/>
</dbReference>
<dbReference type="InterPro" id="IPR002130">
    <property type="entry name" value="Cyclophilin-type_PPIase_dom"/>
</dbReference>
<dbReference type="Pfam" id="PF00160">
    <property type="entry name" value="Pro_isomerase"/>
    <property type="match status" value="1"/>
</dbReference>
<sequence length="63" mass="7274">ADSTSLGRIVLELFDTECPKTCENFRALCTMEKGYGYKSSILHRVIRGYFCQGKKQMINYLFV</sequence>
<comment type="similarity">
    <text evidence="1">Belongs to the cyclophilin-type PPIase family.</text>
</comment>
<dbReference type="PRINTS" id="PR00153">
    <property type="entry name" value="CSAPPISMRASE"/>
</dbReference>
<protein>
    <recommendedName>
        <fullName evidence="1">Peptidyl-prolyl cis-trans isomerase</fullName>
        <shortName evidence="1">PPIase</shortName>
        <ecNumber evidence="1">5.2.1.8</ecNumber>
    </recommendedName>
</protein>
<dbReference type="GO" id="GO:0005737">
    <property type="term" value="C:cytoplasm"/>
    <property type="evidence" value="ECO:0007669"/>
    <property type="project" value="TreeGrafter"/>
</dbReference>
<accession>A0A821VWH8</accession>
<name>A0A821VWH8_9BILA</name>
<evidence type="ECO:0000256" key="1">
    <source>
        <dbReference type="RuleBase" id="RU363019"/>
    </source>
</evidence>
<evidence type="ECO:0000313" key="4">
    <source>
        <dbReference type="Proteomes" id="UP000663873"/>
    </source>
</evidence>
<dbReference type="AlphaFoldDB" id="A0A821VWH8"/>
<dbReference type="PROSITE" id="PS50072">
    <property type="entry name" value="CSA_PPIASE_2"/>
    <property type="match status" value="1"/>
</dbReference>
<feature type="domain" description="PPIase cyclophilin-type" evidence="2">
    <location>
        <begin position="1"/>
        <end position="63"/>
    </location>
</feature>
<dbReference type="PANTHER" id="PTHR11071:SF561">
    <property type="entry name" value="PEPTIDYL-PROLYL CIS-TRANS ISOMERASE D-RELATED"/>
    <property type="match status" value="1"/>
</dbReference>
<comment type="function">
    <text evidence="1">PPIases accelerate the folding of proteins. It catalyzes the cis-trans isomerization of proline imidic peptide bonds in oligopeptides.</text>
</comment>
<dbReference type="PANTHER" id="PTHR11071">
    <property type="entry name" value="PEPTIDYL-PROLYL CIS-TRANS ISOMERASE"/>
    <property type="match status" value="1"/>
</dbReference>
<evidence type="ECO:0000313" key="3">
    <source>
        <dbReference type="EMBL" id="CAF4915393.1"/>
    </source>
</evidence>
<keyword evidence="4" id="KW-1185">Reference proteome</keyword>
<dbReference type="GO" id="GO:0006457">
    <property type="term" value="P:protein folding"/>
    <property type="evidence" value="ECO:0007669"/>
    <property type="project" value="TreeGrafter"/>
</dbReference>
<dbReference type="Proteomes" id="UP000663873">
    <property type="component" value="Unassembled WGS sequence"/>
</dbReference>
<evidence type="ECO:0000259" key="2">
    <source>
        <dbReference type="PROSITE" id="PS50072"/>
    </source>
</evidence>
<comment type="caution">
    <text evidence="3">The sequence shown here is derived from an EMBL/GenBank/DDBJ whole genome shotgun (WGS) entry which is preliminary data.</text>
</comment>
<dbReference type="EC" id="5.2.1.8" evidence="1"/>
<keyword evidence="1" id="KW-0413">Isomerase</keyword>